<dbReference type="GO" id="GO:0006361">
    <property type="term" value="P:transcription initiation at RNA polymerase I promoter"/>
    <property type="evidence" value="ECO:0007669"/>
    <property type="project" value="InterPro"/>
</dbReference>
<dbReference type="GO" id="GO:0003743">
    <property type="term" value="F:translation initiation factor activity"/>
    <property type="evidence" value="ECO:0007669"/>
    <property type="project" value="UniProtKB-KW"/>
</dbReference>
<feature type="region of interest" description="Disordered" evidence="2">
    <location>
        <begin position="17"/>
        <end position="97"/>
    </location>
</feature>
<dbReference type="GO" id="GO:0001042">
    <property type="term" value="F:RNA polymerase I core binding"/>
    <property type="evidence" value="ECO:0007669"/>
    <property type="project" value="TreeGrafter"/>
</dbReference>
<feature type="region of interest" description="Disordered" evidence="2">
    <location>
        <begin position="109"/>
        <end position="149"/>
    </location>
</feature>
<comment type="similarity">
    <text evidence="1">Belongs to the RRN3 family.</text>
</comment>
<dbReference type="EMBL" id="CP069111">
    <property type="protein sequence ID" value="QSS61676.1"/>
    <property type="molecule type" value="Genomic_DNA"/>
</dbReference>
<reference evidence="3" key="1">
    <citation type="submission" date="2021-01" db="EMBL/GenBank/DDBJ databases">
        <title>Chromosome-level genome assembly of a human fungal pathogen reveals clustering of transcriptionally co-regulated genes.</title>
        <authorList>
            <person name="Voorhies M."/>
            <person name="Cohen S."/>
            <person name="Shea T.P."/>
            <person name="Petrus S."/>
            <person name="Munoz J.F."/>
            <person name="Poplawski S."/>
            <person name="Goldman W.E."/>
            <person name="Michael T."/>
            <person name="Cuomo C.A."/>
            <person name="Sil A."/>
            <person name="Beyhan S."/>
        </authorList>
    </citation>
    <scope>NUCLEOTIDE SEQUENCE</scope>
    <source>
        <strain evidence="3">WU24</strain>
    </source>
</reference>
<protein>
    <submittedName>
        <fullName evidence="3">RNA polymerase I-specific transcription initiation factor RRN3</fullName>
    </submittedName>
</protein>
<dbReference type="GO" id="GO:0001181">
    <property type="term" value="F:RNA polymerase I general transcription initiation factor activity"/>
    <property type="evidence" value="ECO:0007669"/>
    <property type="project" value="InterPro"/>
</dbReference>
<dbReference type="InterPro" id="IPR007991">
    <property type="entry name" value="RNA_pol_I_trans_ini_fac_RRN3"/>
</dbReference>
<feature type="compositionally biased region" description="Acidic residues" evidence="2">
    <location>
        <begin position="123"/>
        <end position="133"/>
    </location>
</feature>
<evidence type="ECO:0000256" key="2">
    <source>
        <dbReference type="SAM" id="MobiDB-lite"/>
    </source>
</evidence>
<keyword evidence="3" id="KW-0396">Initiation factor</keyword>
<feature type="compositionally biased region" description="Basic and acidic residues" evidence="2">
    <location>
        <begin position="134"/>
        <end position="149"/>
    </location>
</feature>
<dbReference type="Pfam" id="PF05327">
    <property type="entry name" value="RRN3"/>
    <property type="match status" value="1"/>
</dbReference>
<evidence type="ECO:0000313" key="4">
    <source>
        <dbReference type="Proteomes" id="UP000663671"/>
    </source>
</evidence>
<gene>
    <name evidence="3" type="primary">RRN3</name>
    <name evidence="3" type="ORF">I7I51_03853</name>
</gene>
<evidence type="ECO:0000256" key="1">
    <source>
        <dbReference type="ARBA" id="ARBA00010098"/>
    </source>
</evidence>
<dbReference type="VEuPathDB" id="FungiDB:I7I51_03853"/>
<name>A0A8A1M5A8_AJECA</name>
<evidence type="ECO:0000313" key="3">
    <source>
        <dbReference type="EMBL" id="QSS61676.1"/>
    </source>
</evidence>
<dbReference type="AlphaFoldDB" id="A0A8A1M5A8"/>
<feature type="compositionally biased region" description="Low complexity" evidence="2">
    <location>
        <begin position="17"/>
        <end position="27"/>
    </location>
</feature>
<proteinExistence type="inferred from homology"/>
<dbReference type="OrthoDB" id="26970at2759"/>
<organism evidence="3 4">
    <name type="scientific">Ajellomyces capsulatus</name>
    <name type="common">Darling's disease fungus</name>
    <name type="synonym">Histoplasma capsulatum</name>
    <dbReference type="NCBI Taxonomy" id="5037"/>
    <lineage>
        <taxon>Eukaryota</taxon>
        <taxon>Fungi</taxon>
        <taxon>Dikarya</taxon>
        <taxon>Ascomycota</taxon>
        <taxon>Pezizomycotina</taxon>
        <taxon>Eurotiomycetes</taxon>
        <taxon>Eurotiomycetidae</taxon>
        <taxon>Onygenales</taxon>
        <taxon>Ajellomycetaceae</taxon>
        <taxon>Histoplasma</taxon>
    </lineage>
</organism>
<dbReference type="PANTHER" id="PTHR12790:SF0">
    <property type="entry name" value="RNA POLYMERASE I-SPECIFIC TRANSCRIPTION INITIATION FACTOR RRN3-RELATED"/>
    <property type="match status" value="1"/>
</dbReference>
<dbReference type="Proteomes" id="UP000663671">
    <property type="component" value="Chromosome 5"/>
</dbReference>
<feature type="region of interest" description="Disordered" evidence="2">
    <location>
        <begin position="408"/>
        <end position="436"/>
    </location>
</feature>
<dbReference type="GO" id="GO:0005634">
    <property type="term" value="C:nucleus"/>
    <property type="evidence" value="ECO:0007669"/>
    <property type="project" value="TreeGrafter"/>
</dbReference>
<sequence length="488" mass="54729">MVSAAPVALVPTLALSSSTRTAANSRAMMATPPTKPKPKPKPSKSILKTHVSTPPASAIGQKRKRVAISDLGLSSDDQDAEEEGNASSPVARTHPPVAKKRARVKFEMDMPSHSNKQQQRQEQDDDDDGDDDGDEKKGIENTRNEKSTAMVREEVRRAIQRHLIGDSEAYDRVKEIFAADPTELEDDGSPVYDLPSPTSLRNHLLGLFSNVSALDGSCSGLVHAVLRSEWLGRDEEYVKLFVRFLGTLAAARGTYLNSVLRVLVHGLRQAGPRTGKLPGYAIVYPSEIYARVHMAIKYIIQLIPAGSGALSPLIASSFPHDTDTAKAHIVYTRNIIKIIDYAPELRSDILALITEKLAHPIPPFPLFPILPNLHRPLRHHLRADHLFQIRTNNHPPICRCISRKFRRPRRPRLQRSRPRRLRPSRHTPPKSPGRIRTYLSRTRPETLRPFLLHRPSPPLHLLLPLARSDHRRARCRHHHHPGLFSLVI</sequence>
<accession>A0A8A1M5A8</accession>
<keyword evidence="3" id="KW-0648">Protein biosynthesis</keyword>
<dbReference type="PANTHER" id="PTHR12790">
    <property type="entry name" value="TRANSCRIPTION INITIATION FACTOR IA RRN3"/>
    <property type="match status" value="1"/>
</dbReference>
<feature type="compositionally biased region" description="Basic residues" evidence="2">
    <location>
        <begin position="408"/>
        <end position="428"/>
    </location>
</feature>